<dbReference type="AlphaFoldDB" id="A0A3S4ZXU3"/>
<dbReference type="InterPro" id="IPR036961">
    <property type="entry name" value="Kinesin_motor_dom_sf"/>
</dbReference>
<dbReference type="PROSITE" id="PS50067">
    <property type="entry name" value="KINESIN_MOTOR_2"/>
    <property type="match status" value="1"/>
</dbReference>
<dbReference type="GO" id="GO:0015630">
    <property type="term" value="C:microtubule cytoskeleton"/>
    <property type="evidence" value="ECO:0007669"/>
    <property type="project" value="TreeGrafter"/>
</dbReference>
<keyword evidence="8" id="KW-1185">Reference proteome</keyword>
<dbReference type="GO" id="GO:0007018">
    <property type="term" value="P:microtubule-based movement"/>
    <property type="evidence" value="ECO:0007669"/>
    <property type="project" value="InterPro"/>
</dbReference>
<dbReference type="InterPro" id="IPR001752">
    <property type="entry name" value="Kinesin_motor_dom"/>
</dbReference>
<evidence type="ECO:0000313" key="7">
    <source>
        <dbReference type="EMBL" id="VEL09792.1"/>
    </source>
</evidence>
<proteinExistence type="inferred from homology"/>
<evidence type="ECO:0000256" key="1">
    <source>
        <dbReference type="ARBA" id="ARBA00004245"/>
    </source>
</evidence>
<dbReference type="Proteomes" id="UP000784294">
    <property type="component" value="Unassembled WGS sequence"/>
</dbReference>
<evidence type="ECO:0000256" key="2">
    <source>
        <dbReference type="ARBA" id="ARBA00022741"/>
    </source>
</evidence>
<comment type="caution">
    <text evidence="5">Lacks conserved residue(s) required for the propagation of feature annotation.</text>
</comment>
<gene>
    <name evidence="7" type="ORF">PXEA_LOCUS3232</name>
</gene>
<feature type="domain" description="Kinesin motor" evidence="6">
    <location>
        <begin position="1"/>
        <end position="108"/>
    </location>
</feature>
<reference evidence="7" key="1">
    <citation type="submission" date="2018-11" db="EMBL/GenBank/DDBJ databases">
        <authorList>
            <consortium name="Pathogen Informatics"/>
        </authorList>
    </citation>
    <scope>NUCLEOTIDE SEQUENCE</scope>
</reference>
<dbReference type="PANTHER" id="PTHR47972:SF65">
    <property type="entry name" value="KINESIN-LIKE PROTEIN"/>
    <property type="match status" value="1"/>
</dbReference>
<dbReference type="GO" id="GO:0005524">
    <property type="term" value="F:ATP binding"/>
    <property type="evidence" value="ECO:0007669"/>
    <property type="project" value="UniProtKB-KW"/>
</dbReference>
<dbReference type="GO" id="GO:0008017">
    <property type="term" value="F:microtubule binding"/>
    <property type="evidence" value="ECO:0007669"/>
    <property type="project" value="InterPro"/>
</dbReference>
<evidence type="ECO:0000256" key="5">
    <source>
        <dbReference type="PROSITE-ProRule" id="PRU00283"/>
    </source>
</evidence>
<dbReference type="GO" id="GO:0003777">
    <property type="term" value="F:microtubule motor activity"/>
    <property type="evidence" value="ECO:0007669"/>
    <property type="project" value="InterPro"/>
</dbReference>
<dbReference type="SUPFAM" id="SSF52540">
    <property type="entry name" value="P-loop containing nucleoside triphosphate hydrolases"/>
    <property type="match status" value="1"/>
</dbReference>
<dbReference type="PANTHER" id="PTHR47972">
    <property type="entry name" value="KINESIN-LIKE PROTEIN KLP-3"/>
    <property type="match status" value="1"/>
</dbReference>
<accession>A0A3S4ZXU3</accession>
<keyword evidence="3" id="KW-0067">ATP-binding</keyword>
<dbReference type="Pfam" id="PF00225">
    <property type="entry name" value="Kinesin"/>
    <property type="match status" value="2"/>
</dbReference>
<evidence type="ECO:0000259" key="6">
    <source>
        <dbReference type="PROSITE" id="PS50067"/>
    </source>
</evidence>
<comment type="similarity">
    <text evidence="5">Belongs to the TRAFAC class myosin-kinesin ATPase superfamily. Kinesin family.</text>
</comment>
<organism evidence="7 8">
    <name type="scientific">Protopolystoma xenopodis</name>
    <dbReference type="NCBI Taxonomy" id="117903"/>
    <lineage>
        <taxon>Eukaryota</taxon>
        <taxon>Metazoa</taxon>
        <taxon>Spiralia</taxon>
        <taxon>Lophotrochozoa</taxon>
        <taxon>Platyhelminthes</taxon>
        <taxon>Monogenea</taxon>
        <taxon>Polyopisthocotylea</taxon>
        <taxon>Polystomatidea</taxon>
        <taxon>Polystomatidae</taxon>
        <taxon>Protopolystoma</taxon>
    </lineage>
</organism>
<evidence type="ECO:0000256" key="3">
    <source>
        <dbReference type="ARBA" id="ARBA00022840"/>
    </source>
</evidence>
<sequence>MSMVEIYNETVVDLLSSTNQFETVDVRNSGHGFSIVGANWVGVKEEDDILSVSLLGTDRVSGALTRGNLTLCDLAGSERIEKSGATSGERLAEATSINLSLTSLASVS</sequence>
<dbReference type="EMBL" id="CAAALY010007256">
    <property type="protein sequence ID" value="VEL09792.1"/>
    <property type="molecule type" value="Genomic_DNA"/>
</dbReference>
<keyword evidence="4" id="KW-0963">Cytoplasm</keyword>
<keyword evidence="4" id="KW-0206">Cytoskeleton</keyword>
<evidence type="ECO:0000256" key="4">
    <source>
        <dbReference type="ARBA" id="ARBA00023212"/>
    </source>
</evidence>
<dbReference type="OrthoDB" id="3176171at2759"/>
<evidence type="ECO:0000313" key="8">
    <source>
        <dbReference type="Proteomes" id="UP000784294"/>
    </source>
</evidence>
<dbReference type="InterPro" id="IPR027640">
    <property type="entry name" value="Kinesin-like_fam"/>
</dbReference>
<comment type="subcellular location">
    <subcellularLocation>
        <location evidence="1">Cytoplasm</location>
        <location evidence="1">Cytoskeleton</location>
    </subcellularLocation>
</comment>
<keyword evidence="2" id="KW-0547">Nucleotide-binding</keyword>
<dbReference type="Gene3D" id="3.40.850.10">
    <property type="entry name" value="Kinesin motor domain"/>
    <property type="match status" value="2"/>
</dbReference>
<comment type="caution">
    <text evidence="7">The sequence shown here is derived from an EMBL/GenBank/DDBJ whole genome shotgun (WGS) entry which is preliminary data.</text>
</comment>
<dbReference type="InterPro" id="IPR027417">
    <property type="entry name" value="P-loop_NTPase"/>
</dbReference>
<name>A0A3S4ZXU3_9PLAT</name>
<protein>
    <recommendedName>
        <fullName evidence="6">Kinesin motor domain-containing protein</fullName>
    </recommendedName>
</protein>